<dbReference type="PANTHER" id="PTHR46889">
    <property type="entry name" value="TRANSPOSASE INSF FOR INSERTION SEQUENCE IS3B-RELATED"/>
    <property type="match status" value="1"/>
</dbReference>
<dbReference type="InterPro" id="IPR036397">
    <property type="entry name" value="RNaseH_sf"/>
</dbReference>
<dbReference type="Pfam" id="PF13276">
    <property type="entry name" value="HTH_21"/>
    <property type="match status" value="1"/>
</dbReference>
<dbReference type="InterPro" id="IPR050900">
    <property type="entry name" value="Transposase_IS3/IS150/IS904"/>
</dbReference>
<dbReference type="InterPro" id="IPR012337">
    <property type="entry name" value="RNaseH-like_sf"/>
</dbReference>
<dbReference type="InterPro" id="IPR025948">
    <property type="entry name" value="HTH-like_dom"/>
</dbReference>
<dbReference type="EMBL" id="CP036273">
    <property type="protein sequence ID" value="QDU19020.1"/>
    <property type="molecule type" value="Genomic_DNA"/>
</dbReference>
<gene>
    <name evidence="2" type="ORF">ETAA1_09220</name>
</gene>
<dbReference type="Pfam" id="PF00665">
    <property type="entry name" value="rve"/>
    <property type="match status" value="1"/>
</dbReference>
<dbReference type="SUPFAM" id="SSF53098">
    <property type="entry name" value="Ribonuclease H-like"/>
    <property type="match status" value="1"/>
</dbReference>
<dbReference type="Pfam" id="PF13333">
    <property type="entry name" value="rve_2"/>
    <property type="match status" value="1"/>
</dbReference>
<dbReference type="PROSITE" id="PS50994">
    <property type="entry name" value="INTEGRASE"/>
    <property type="match status" value="1"/>
</dbReference>
<accession>A0A517XND5</accession>
<dbReference type="Proteomes" id="UP000319576">
    <property type="component" value="Chromosome"/>
</dbReference>
<dbReference type="GO" id="GO:0003676">
    <property type="term" value="F:nucleic acid binding"/>
    <property type="evidence" value="ECO:0007669"/>
    <property type="project" value="InterPro"/>
</dbReference>
<reference evidence="2 3" key="1">
    <citation type="submission" date="2019-02" db="EMBL/GenBank/DDBJ databases">
        <title>Deep-cultivation of Planctomycetes and their phenomic and genomic characterization uncovers novel biology.</title>
        <authorList>
            <person name="Wiegand S."/>
            <person name="Jogler M."/>
            <person name="Boedeker C."/>
            <person name="Pinto D."/>
            <person name="Vollmers J."/>
            <person name="Rivas-Marin E."/>
            <person name="Kohn T."/>
            <person name="Peeters S.H."/>
            <person name="Heuer A."/>
            <person name="Rast P."/>
            <person name="Oberbeckmann S."/>
            <person name="Bunk B."/>
            <person name="Jeske O."/>
            <person name="Meyerdierks A."/>
            <person name="Storesund J.E."/>
            <person name="Kallscheuer N."/>
            <person name="Luecker S."/>
            <person name="Lage O.M."/>
            <person name="Pohl T."/>
            <person name="Merkel B.J."/>
            <person name="Hornburger P."/>
            <person name="Mueller R.-W."/>
            <person name="Bruemmer F."/>
            <person name="Labrenz M."/>
            <person name="Spormann A.M."/>
            <person name="Op den Camp H."/>
            <person name="Overmann J."/>
            <person name="Amann R."/>
            <person name="Jetten M.S.M."/>
            <person name="Mascher T."/>
            <person name="Medema M.H."/>
            <person name="Devos D.P."/>
            <person name="Kaster A.-K."/>
            <person name="Ovreas L."/>
            <person name="Rohde M."/>
            <person name="Galperin M.Y."/>
            <person name="Jogler C."/>
        </authorList>
    </citation>
    <scope>NUCLEOTIDE SEQUENCE [LARGE SCALE GENOMIC DNA]</scope>
    <source>
        <strain evidence="2 3">ETA_A1</strain>
    </source>
</reference>
<evidence type="ECO:0000313" key="3">
    <source>
        <dbReference type="Proteomes" id="UP000319576"/>
    </source>
</evidence>
<organism evidence="2 3">
    <name type="scientific">Urbifossiella limnaea</name>
    <dbReference type="NCBI Taxonomy" id="2528023"/>
    <lineage>
        <taxon>Bacteria</taxon>
        <taxon>Pseudomonadati</taxon>
        <taxon>Planctomycetota</taxon>
        <taxon>Planctomycetia</taxon>
        <taxon>Gemmatales</taxon>
        <taxon>Gemmataceae</taxon>
        <taxon>Urbifossiella</taxon>
    </lineage>
</organism>
<evidence type="ECO:0000313" key="2">
    <source>
        <dbReference type="EMBL" id="QDU19020.1"/>
    </source>
</evidence>
<dbReference type="GO" id="GO:0015074">
    <property type="term" value="P:DNA integration"/>
    <property type="evidence" value="ECO:0007669"/>
    <property type="project" value="InterPro"/>
</dbReference>
<evidence type="ECO:0000259" key="1">
    <source>
        <dbReference type="PROSITE" id="PS50994"/>
    </source>
</evidence>
<protein>
    <submittedName>
        <fullName evidence="2">Integrase core domain protein</fullName>
    </submittedName>
</protein>
<dbReference type="InterPro" id="IPR001584">
    <property type="entry name" value="Integrase_cat-core"/>
</dbReference>
<proteinExistence type="predicted"/>
<name>A0A517XND5_9BACT</name>
<dbReference type="PANTHER" id="PTHR46889:SF4">
    <property type="entry name" value="TRANSPOSASE INSO FOR INSERTION SEQUENCE ELEMENT IS911B-RELATED"/>
    <property type="match status" value="1"/>
</dbReference>
<dbReference type="NCBIfam" id="NF033516">
    <property type="entry name" value="transpos_IS3"/>
    <property type="match status" value="1"/>
</dbReference>
<dbReference type="KEGG" id="uli:ETAA1_09220"/>
<dbReference type="InterPro" id="IPR048020">
    <property type="entry name" value="Transpos_IS3"/>
</dbReference>
<feature type="domain" description="Integrase catalytic" evidence="1">
    <location>
        <begin position="105"/>
        <end position="270"/>
    </location>
</feature>
<keyword evidence="3" id="KW-1185">Reference proteome</keyword>
<sequence>MCDALEVSASGYYAWASRADSAAEQRRRELVAAIREVHAEVRERYGSPRMTAELNARGQACSENAVAKLMTAHEIRARTPRRFVRTTDSGHAHPVADNRLDRDFTPARPNAAWSADITYVPTREGWVYLAVVEDLFSRMIVGWSMAATMESRLVVDALELALARRRPGVGLLAHSDRGSQYASEHYQRVLTGAGIVCSMSGVGQCWDNAPVESFFGRLKCEVGIAPGTMFAAREDAQAVIFEYLEVFYNRVRRHSSLGFVSPEEFERTYHQTHRSLRLHFSSGRSVVGNRSSRYRYAANAPGLRAVLGSIPDRRAATARGVPRASSRRNVRTC</sequence>
<dbReference type="AlphaFoldDB" id="A0A517XND5"/>
<dbReference type="Gene3D" id="3.30.420.10">
    <property type="entry name" value="Ribonuclease H-like superfamily/Ribonuclease H"/>
    <property type="match status" value="1"/>
</dbReference>